<name>A0A7W9W552_ARMRO</name>
<gene>
    <name evidence="1" type="ORF">HNQ39_001850</name>
</gene>
<evidence type="ECO:0000313" key="2">
    <source>
        <dbReference type="Proteomes" id="UP000520814"/>
    </source>
</evidence>
<dbReference type="RefSeq" id="WP_184194283.1">
    <property type="nucleotide sequence ID" value="NZ_JACHGW010000002.1"/>
</dbReference>
<keyword evidence="2" id="KW-1185">Reference proteome</keyword>
<organism evidence="1 2">
    <name type="scientific">Armatimonas rosea</name>
    <dbReference type="NCBI Taxonomy" id="685828"/>
    <lineage>
        <taxon>Bacteria</taxon>
        <taxon>Bacillati</taxon>
        <taxon>Armatimonadota</taxon>
        <taxon>Armatimonadia</taxon>
        <taxon>Armatimonadales</taxon>
        <taxon>Armatimonadaceae</taxon>
        <taxon>Armatimonas</taxon>
    </lineage>
</organism>
<proteinExistence type="predicted"/>
<reference evidence="1 2" key="1">
    <citation type="submission" date="2020-08" db="EMBL/GenBank/DDBJ databases">
        <title>Genomic Encyclopedia of Type Strains, Phase IV (KMG-IV): sequencing the most valuable type-strain genomes for metagenomic binning, comparative biology and taxonomic classification.</title>
        <authorList>
            <person name="Goeker M."/>
        </authorList>
    </citation>
    <scope>NUCLEOTIDE SEQUENCE [LARGE SCALE GENOMIC DNA]</scope>
    <source>
        <strain evidence="1 2">DSM 23562</strain>
    </source>
</reference>
<protein>
    <submittedName>
        <fullName evidence="1">Uncharacterized protein</fullName>
    </submittedName>
</protein>
<sequence length="159" mass="17758">MQEAFFVRSASPGAVLRFLERLARRGEMLPPEVLISDALGEGQWRALPVGGLAGVAARLALAFPPDVLHLQETPDGWAWTRYTSDGPSEVGTLPRKRLLEQRAPVVRWAQQQGLPLTRLTRPPHTLDYETVAQLDQRSLLLEDTPRLYRFSLGAVQLPQ</sequence>
<comment type="caution">
    <text evidence="1">The sequence shown here is derived from an EMBL/GenBank/DDBJ whole genome shotgun (WGS) entry which is preliminary data.</text>
</comment>
<dbReference type="AlphaFoldDB" id="A0A7W9W552"/>
<accession>A0A7W9W552</accession>
<evidence type="ECO:0000313" key="1">
    <source>
        <dbReference type="EMBL" id="MBB6050059.1"/>
    </source>
</evidence>
<dbReference type="EMBL" id="JACHGW010000002">
    <property type="protein sequence ID" value="MBB6050059.1"/>
    <property type="molecule type" value="Genomic_DNA"/>
</dbReference>
<dbReference type="Proteomes" id="UP000520814">
    <property type="component" value="Unassembled WGS sequence"/>
</dbReference>